<evidence type="ECO:0000313" key="5">
    <source>
        <dbReference type="EMBL" id="TCD16979.1"/>
    </source>
</evidence>
<dbReference type="InterPro" id="IPR011010">
    <property type="entry name" value="DNA_brk_join_enz"/>
</dbReference>
<dbReference type="EMBL" id="SJSO01000034">
    <property type="protein sequence ID" value="TCD16979.1"/>
    <property type="molecule type" value="Genomic_DNA"/>
</dbReference>
<accession>A0A4R0PJT9</accession>
<comment type="similarity">
    <text evidence="1">Belongs to the 'phage' integrase family.</text>
</comment>
<dbReference type="Proteomes" id="UP000293925">
    <property type="component" value="Unassembled WGS sequence"/>
</dbReference>
<evidence type="ECO:0000259" key="4">
    <source>
        <dbReference type="PROSITE" id="PS51898"/>
    </source>
</evidence>
<dbReference type="PROSITE" id="PS51898">
    <property type="entry name" value="TYR_RECOMBINASE"/>
    <property type="match status" value="1"/>
</dbReference>
<dbReference type="Pfam" id="PF00589">
    <property type="entry name" value="Phage_integrase"/>
    <property type="match status" value="1"/>
</dbReference>
<dbReference type="GO" id="GO:0015074">
    <property type="term" value="P:DNA integration"/>
    <property type="evidence" value="ECO:0007669"/>
    <property type="project" value="InterPro"/>
</dbReference>
<protein>
    <submittedName>
        <fullName evidence="5">Site-specific integrase</fullName>
    </submittedName>
</protein>
<gene>
    <name evidence="5" type="ORF">EZ456_23820</name>
</gene>
<dbReference type="SUPFAM" id="SSF56349">
    <property type="entry name" value="DNA breaking-rejoining enzymes"/>
    <property type="match status" value="1"/>
</dbReference>
<keyword evidence="3" id="KW-0233">DNA recombination</keyword>
<name>A0A4R0PJT9_9SPHI</name>
<dbReference type="PANTHER" id="PTHR30349:SF41">
    <property type="entry name" value="INTEGRASE_RECOMBINASE PROTEIN MJ0367-RELATED"/>
    <property type="match status" value="1"/>
</dbReference>
<dbReference type="CDD" id="cd00397">
    <property type="entry name" value="DNA_BRE_C"/>
    <property type="match status" value="1"/>
</dbReference>
<feature type="domain" description="Tyr recombinase" evidence="4">
    <location>
        <begin position="189"/>
        <end position="374"/>
    </location>
</feature>
<organism evidence="5 6">
    <name type="scientific">Pedobacter psychrodurus</name>
    <dbReference type="NCBI Taxonomy" id="2530456"/>
    <lineage>
        <taxon>Bacteria</taxon>
        <taxon>Pseudomonadati</taxon>
        <taxon>Bacteroidota</taxon>
        <taxon>Sphingobacteriia</taxon>
        <taxon>Sphingobacteriales</taxon>
        <taxon>Sphingobacteriaceae</taxon>
        <taxon>Pedobacter</taxon>
    </lineage>
</organism>
<dbReference type="PANTHER" id="PTHR30349">
    <property type="entry name" value="PHAGE INTEGRASE-RELATED"/>
    <property type="match status" value="1"/>
</dbReference>
<reference evidence="5 6" key="1">
    <citation type="submission" date="2019-02" db="EMBL/GenBank/DDBJ databases">
        <title>Pedobacter sp. RP-3-21 sp. nov., isolated from Arctic soil.</title>
        <authorList>
            <person name="Dahal R.H."/>
        </authorList>
    </citation>
    <scope>NUCLEOTIDE SEQUENCE [LARGE SCALE GENOMIC DNA]</scope>
    <source>
        <strain evidence="5 6">RP-3-21</strain>
    </source>
</reference>
<evidence type="ECO:0000256" key="3">
    <source>
        <dbReference type="ARBA" id="ARBA00023172"/>
    </source>
</evidence>
<evidence type="ECO:0000313" key="6">
    <source>
        <dbReference type="Proteomes" id="UP000293925"/>
    </source>
</evidence>
<proteinExistence type="inferred from homology"/>
<keyword evidence="2" id="KW-0238">DNA-binding</keyword>
<dbReference type="InterPro" id="IPR013762">
    <property type="entry name" value="Integrase-like_cat_sf"/>
</dbReference>
<dbReference type="Gene3D" id="1.10.443.10">
    <property type="entry name" value="Intergrase catalytic core"/>
    <property type="match status" value="1"/>
</dbReference>
<evidence type="ECO:0000256" key="1">
    <source>
        <dbReference type="ARBA" id="ARBA00008857"/>
    </source>
</evidence>
<dbReference type="InterPro" id="IPR050090">
    <property type="entry name" value="Tyrosine_recombinase_XerCD"/>
</dbReference>
<comment type="caution">
    <text evidence="5">The sequence shown here is derived from an EMBL/GenBank/DDBJ whole genome shotgun (WGS) entry which is preliminary data.</text>
</comment>
<dbReference type="AlphaFoldDB" id="A0A4R0PJT9"/>
<sequence>MRQKMFTDPKIILNDDLSIRSYITFYYDGKRFREYNGKKLKLDINPNYSKTLTDRKRLLNRLCFEFKKSLTSGWSPYEFDNQKNISLRDALDIVLEEKLKSEYSRTYKRDLSSLHERFINFLPPSILNQYVKSLDSRYIENFLSNFKSSNRNYMNKRRSLSVFFSEMLRMGFASKNLVLSTKSLKTKSVLHQTYTKDELNSVLNFLKAEYPNLHLCCLITYGCFLRPHEEVRLLTKKHISEDLEQINLSGKENKSGRNRNVFIPNYIKIELAKRINETSDGENNIFSLTNEPFNNDYFRTQWSRAKSIMLKKGIIKKDQTIYSFRHTAAVNVYRKTKDLDILQQLLQHSNMIVTLNYLRGLGEISDERLKDVLPEL</sequence>
<keyword evidence="6" id="KW-1185">Reference proteome</keyword>
<dbReference type="GO" id="GO:0006310">
    <property type="term" value="P:DNA recombination"/>
    <property type="evidence" value="ECO:0007669"/>
    <property type="project" value="UniProtKB-KW"/>
</dbReference>
<dbReference type="OrthoDB" id="9806835at2"/>
<dbReference type="InterPro" id="IPR002104">
    <property type="entry name" value="Integrase_catalytic"/>
</dbReference>
<dbReference type="GO" id="GO:0003677">
    <property type="term" value="F:DNA binding"/>
    <property type="evidence" value="ECO:0007669"/>
    <property type="project" value="UniProtKB-KW"/>
</dbReference>
<evidence type="ECO:0000256" key="2">
    <source>
        <dbReference type="ARBA" id="ARBA00023125"/>
    </source>
</evidence>